<gene>
    <name evidence="1" type="ORF">EIO64_18765</name>
</gene>
<accession>A0A8F3FHC9</accession>
<dbReference type="RefSeq" id="WP_025543759.1">
    <property type="nucleotide sequence ID" value="NZ_CP034413.3"/>
</dbReference>
<name>A0A8F3FHC9_9FIRM</name>
<dbReference type="Proteomes" id="UP000298642">
    <property type="component" value="Chromosome"/>
</dbReference>
<dbReference type="AlphaFoldDB" id="A0A8F3FHC9"/>
<dbReference type="KEGG" id="obj:EIO64_18765"/>
<sequence>MFMFTVSSFLEMPVDIPTSYELQADAWLKGNPYPGGAGPGALLIIPEISPVTTGILNEPALFCRGSSGAAASARRRAARNRSGWTFSGKYGMIEKKPHAGGIDKKLTRLTPDCNFFVIWKGRNPWGPQV</sequence>
<protein>
    <submittedName>
        <fullName evidence="1">Uncharacterized protein</fullName>
    </submittedName>
</protein>
<dbReference type="EMBL" id="CP034413">
    <property type="protein sequence ID" value="QWZ45859.1"/>
    <property type="molecule type" value="Genomic_DNA"/>
</dbReference>
<evidence type="ECO:0000313" key="1">
    <source>
        <dbReference type="EMBL" id="QWZ45859.1"/>
    </source>
</evidence>
<keyword evidence="2" id="KW-1185">Reference proteome</keyword>
<organism evidence="1 2">
    <name type="scientific">Dysosmobacter welbionis</name>
    <dbReference type="NCBI Taxonomy" id="2093857"/>
    <lineage>
        <taxon>Bacteria</taxon>
        <taxon>Bacillati</taxon>
        <taxon>Bacillota</taxon>
        <taxon>Clostridia</taxon>
        <taxon>Eubacteriales</taxon>
        <taxon>Oscillospiraceae</taxon>
        <taxon>Dysosmobacter</taxon>
    </lineage>
</organism>
<proteinExistence type="predicted"/>
<evidence type="ECO:0000313" key="2">
    <source>
        <dbReference type="Proteomes" id="UP000298642"/>
    </source>
</evidence>
<reference evidence="2" key="1">
    <citation type="submission" date="2018-12" db="EMBL/GenBank/DDBJ databases">
        <title>Dusodibacter welbiota gen. nov., sp. nov., isolated from human faeces and emended description of the Oscillibacter genus.</title>
        <authorList>
            <person name="Le Roy T."/>
            <person name="Van der Smissen P."/>
            <person name="Delzenne N."/>
            <person name="Muccioli G."/>
            <person name="Collet J.F."/>
            <person name="Cani P.D."/>
        </authorList>
    </citation>
    <scope>NUCLEOTIDE SEQUENCE [LARGE SCALE GENOMIC DNA]</scope>
    <source>
        <strain evidence="2">J115</strain>
    </source>
</reference>